<name>A0A0G1IWQ9_9BACT</name>
<accession>A0A0G1IWQ9</accession>
<organism evidence="2 3">
    <name type="scientific">Candidatus Collierbacteria bacterium GW2011_GWA1_44_12</name>
    <dbReference type="NCBI Taxonomy" id="1618376"/>
    <lineage>
        <taxon>Bacteria</taxon>
        <taxon>Candidatus Collieribacteriota</taxon>
    </lineage>
</organism>
<dbReference type="AlphaFoldDB" id="A0A0G1IWQ9"/>
<sequence>MKANTMIDTAAFFGLNTFTFLILTIVAVASHTLLPALAFLLLTVGFFCITIICFKAVDYYIHLYALEAITELEAFENNSQVA</sequence>
<feature type="transmembrane region" description="Helical" evidence="1">
    <location>
        <begin position="12"/>
        <end position="30"/>
    </location>
</feature>
<feature type="transmembrane region" description="Helical" evidence="1">
    <location>
        <begin position="36"/>
        <end position="57"/>
    </location>
</feature>
<keyword evidence="1" id="KW-1133">Transmembrane helix</keyword>
<evidence type="ECO:0000256" key="1">
    <source>
        <dbReference type="SAM" id="Phobius"/>
    </source>
</evidence>
<reference evidence="2 3" key="1">
    <citation type="journal article" date="2015" name="Nature">
        <title>rRNA introns, odd ribosomes, and small enigmatic genomes across a large radiation of phyla.</title>
        <authorList>
            <person name="Brown C.T."/>
            <person name="Hug L.A."/>
            <person name="Thomas B.C."/>
            <person name="Sharon I."/>
            <person name="Castelle C.J."/>
            <person name="Singh A."/>
            <person name="Wilkins M.J."/>
            <person name="Williams K.H."/>
            <person name="Banfield J.F."/>
        </authorList>
    </citation>
    <scope>NUCLEOTIDE SEQUENCE [LARGE SCALE GENOMIC DNA]</scope>
</reference>
<comment type="caution">
    <text evidence="2">The sequence shown here is derived from an EMBL/GenBank/DDBJ whole genome shotgun (WGS) entry which is preliminary data.</text>
</comment>
<proteinExistence type="predicted"/>
<keyword evidence="1" id="KW-0812">Transmembrane</keyword>
<evidence type="ECO:0000313" key="3">
    <source>
        <dbReference type="Proteomes" id="UP000034069"/>
    </source>
</evidence>
<protein>
    <submittedName>
        <fullName evidence="2">Uncharacterized protein</fullName>
    </submittedName>
</protein>
<evidence type="ECO:0000313" key="2">
    <source>
        <dbReference type="EMBL" id="KKT36227.1"/>
    </source>
</evidence>
<dbReference type="Proteomes" id="UP000034069">
    <property type="component" value="Unassembled WGS sequence"/>
</dbReference>
<gene>
    <name evidence="2" type="ORF">UW23_C0004G0010</name>
</gene>
<dbReference type="EMBL" id="LCHN01000004">
    <property type="protein sequence ID" value="KKT36227.1"/>
    <property type="molecule type" value="Genomic_DNA"/>
</dbReference>
<keyword evidence="1" id="KW-0472">Membrane</keyword>